<dbReference type="AlphaFoldDB" id="A0AAV2L556"/>
<feature type="region of interest" description="Disordered" evidence="1">
    <location>
        <begin position="178"/>
        <end position="254"/>
    </location>
</feature>
<protein>
    <submittedName>
        <fullName evidence="2">Uncharacterized protein</fullName>
    </submittedName>
</protein>
<accession>A0AAV2L556</accession>
<evidence type="ECO:0000313" key="2">
    <source>
        <dbReference type="EMBL" id="CAL1596541.1"/>
    </source>
</evidence>
<reference evidence="2 3" key="1">
    <citation type="submission" date="2024-04" db="EMBL/GenBank/DDBJ databases">
        <authorList>
            <person name="Waldvogel A.-M."/>
            <person name="Schoenle A."/>
        </authorList>
    </citation>
    <scope>NUCLEOTIDE SEQUENCE [LARGE SCALE GENOMIC DNA]</scope>
</reference>
<dbReference type="EMBL" id="OZ035843">
    <property type="protein sequence ID" value="CAL1596541.1"/>
    <property type="molecule type" value="Genomic_DNA"/>
</dbReference>
<organism evidence="2 3">
    <name type="scientific">Knipowitschia caucasica</name>
    <name type="common">Caucasian dwarf goby</name>
    <name type="synonym">Pomatoschistus caucasicus</name>
    <dbReference type="NCBI Taxonomy" id="637954"/>
    <lineage>
        <taxon>Eukaryota</taxon>
        <taxon>Metazoa</taxon>
        <taxon>Chordata</taxon>
        <taxon>Craniata</taxon>
        <taxon>Vertebrata</taxon>
        <taxon>Euteleostomi</taxon>
        <taxon>Actinopterygii</taxon>
        <taxon>Neopterygii</taxon>
        <taxon>Teleostei</taxon>
        <taxon>Neoteleostei</taxon>
        <taxon>Acanthomorphata</taxon>
        <taxon>Gobiaria</taxon>
        <taxon>Gobiiformes</taxon>
        <taxon>Gobioidei</taxon>
        <taxon>Gobiidae</taxon>
        <taxon>Gobiinae</taxon>
        <taxon>Knipowitschia</taxon>
    </lineage>
</organism>
<keyword evidence="3" id="KW-1185">Reference proteome</keyword>
<dbReference type="Proteomes" id="UP001497482">
    <property type="component" value="Chromosome 21"/>
</dbReference>
<evidence type="ECO:0000313" key="3">
    <source>
        <dbReference type="Proteomes" id="UP001497482"/>
    </source>
</evidence>
<dbReference type="Gene3D" id="2.40.70.10">
    <property type="entry name" value="Acid Proteases"/>
    <property type="match status" value="1"/>
</dbReference>
<proteinExistence type="predicted"/>
<sequence>MPTDTQSYLRDIDSHTDRIPNASPGDKIFLIRLTSNREVNNFIERQPKAIKHDYNELCKAILAEYSDYGASGTLTAAMAVKQTHNELADCYYNRLRQAYFGNQNYEGMEEDKNFKALYIQNLHPNLSHLLGVYACPLTQDIRQLKTLVARAQSKHLLKPQVKPQNQPTVYSVDKHMELEGAPTTQKQKWGTDRRPQSNNQRRTDPKNRQWHDQKFTPFDDNRAAQPDGKDRAPQLTPQDRPATTINKNKLSREEQSLLRSLLRKAREKRTDTADVFAVSSEDTYFDPHVLRDLQDEVSEEPRDPHAQNENAHYDQRDVMVIQVNSITDSRRDCPSTINCKPPFHQFIGDLQQKGTYGKLYLPVTLEDQWEHEALVDTAADISMIGDDLFGKLQSLARKSHRDLKTQPCDVEIRPYSQVNTTIRKMALMQLTVGPMTLVHPVYSSPFNAHPLLLGQDLLNQLKPPIDFQRLKIWAQVREPLPIPRPLSENHCYFIGAPPADCLQPAATQTETGQETATICAITRANAAKLDPTPDAAPTRTTPDFGKSDLASLRCRQMTLPLHRLYQPAEANIATAYTTHQYRTDPQDHLEQTFAFTQKKLGDSAEGRKAYYDQKASRNELQVENQHCTGPDYFIALKNSVVCKPPSKIQKRLNTQQALDMILSEVNPCDSDGEEINLQLASNPESSELSSDLGHPDIIGIMSRNRFQNIML</sequence>
<dbReference type="SUPFAM" id="SSF50630">
    <property type="entry name" value="Acid proteases"/>
    <property type="match status" value="1"/>
</dbReference>
<evidence type="ECO:0000256" key="1">
    <source>
        <dbReference type="SAM" id="MobiDB-lite"/>
    </source>
</evidence>
<feature type="compositionally biased region" description="Basic and acidic residues" evidence="1">
    <location>
        <begin position="189"/>
        <end position="232"/>
    </location>
</feature>
<feature type="compositionally biased region" description="Polar residues" evidence="1">
    <location>
        <begin position="235"/>
        <end position="248"/>
    </location>
</feature>
<gene>
    <name evidence="2" type="ORF">KC01_LOCUS25204</name>
</gene>
<dbReference type="InterPro" id="IPR021109">
    <property type="entry name" value="Peptidase_aspartic_dom_sf"/>
</dbReference>
<name>A0AAV2L556_KNICA</name>